<sequence>MNEHQETHDFDRPYWERHWQQARRNGPGPAPNPYLLRETGALKPGTALDAGCGEGGEARWLAEHGWDVTAADISAEVLARAGRVPSSVDWVQADLTDWTPGRQFDLVMTHYAHPSIPQLAFYDRIAEWVAPGGTLLIVGHLHGHHPAEATATAANITARLAVAKWAIVTADEQARTVTAPDGRSVSLHDVVVRATRHQ</sequence>
<evidence type="ECO:0000259" key="2">
    <source>
        <dbReference type="Pfam" id="PF13649"/>
    </source>
</evidence>
<keyword evidence="1 3" id="KW-0808">Transferase</keyword>
<organism evidence="3 4">
    <name type="scientific">Amycolatopsis saalfeldensis</name>
    <dbReference type="NCBI Taxonomy" id="394193"/>
    <lineage>
        <taxon>Bacteria</taxon>
        <taxon>Bacillati</taxon>
        <taxon>Actinomycetota</taxon>
        <taxon>Actinomycetes</taxon>
        <taxon>Pseudonocardiales</taxon>
        <taxon>Pseudonocardiaceae</taxon>
        <taxon>Amycolatopsis</taxon>
    </lineage>
</organism>
<keyword evidence="4" id="KW-1185">Reference proteome</keyword>
<dbReference type="GO" id="GO:0008168">
    <property type="term" value="F:methyltransferase activity"/>
    <property type="evidence" value="ECO:0007669"/>
    <property type="project" value="UniProtKB-KW"/>
</dbReference>
<accession>A0A1H8RER3</accession>
<protein>
    <submittedName>
        <fullName evidence="3">Methyltransferase domain-containing protein</fullName>
    </submittedName>
</protein>
<name>A0A1H8RER3_9PSEU</name>
<dbReference type="AlphaFoldDB" id="A0A1H8RER3"/>
<dbReference type="Proteomes" id="UP000198582">
    <property type="component" value="Unassembled WGS sequence"/>
</dbReference>
<dbReference type="CDD" id="cd02440">
    <property type="entry name" value="AdoMet_MTases"/>
    <property type="match status" value="1"/>
</dbReference>
<dbReference type="PANTHER" id="PTHR43861">
    <property type="entry name" value="TRANS-ACONITATE 2-METHYLTRANSFERASE-RELATED"/>
    <property type="match status" value="1"/>
</dbReference>
<feature type="domain" description="Methyltransferase" evidence="2">
    <location>
        <begin position="48"/>
        <end position="133"/>
    </location>
</feature>
<dbReference type="PANTHER" id="PTHR43861:SF3">
    <property type="entry name" value="PUTATIVE (AFU_ORTHOLOGUE AFUA_2G14390)-RELATED"/>
    <property type="match status" value="1"/>
</dbReference>
<dbReference type="GO" id="GO:0032259">
    <property type="term" value="P:methylation"/>
    <property type="evidence" value="ECO:0007669"/>
    <property type="project" value="UniProtKB-KW"/>
</dbReference>
<gene>
    <name evidence="3" type="ORF">SAMN04489732_101748</name>
</gene>
<dbReference type="STRING" id="394193.SAMN04489732_101748"/>
<dbReference type="InterPro" id="IPR041698">
    <property type="entry name" value="Methyltransf_25"/>
</dbReference>
<dbReference type="EMBL" id="FOEF01000001">
    <property type="protein sequence ID" value="SEO64523.1"/>
    <property type="molecule type" value="Genomic_DNA"/>
</dbReference>
<dbReference type="InterPro" id="IPR029063">
    <property type="entry name" value="SAM-dependent_MTases_sf"/>
</dbReference>
<evidence type="ECO:0000256" key="1">
    <source>
        <dbReference type="ARBA" id="ARBA00022679"/>
    </source>
</evidence>
<dbReference type="SUPFAM" id="SSF53335">
    <property type="entry name" value="S-adenosyl-L-methionine-dependent methyltransferases"/>
    <property type="match status" value="1"/>
</dbReference>
<keyword evidence="3" id="KW-0489">Methyltransferase</keyword>
<reference evidence="3 4" key="1">
    <citation type="submission" date="2016-10" db="EMBL/GenBank/DDBJ databases">
        <authorList>
            <person name="de Groot N.N."/>
        </authorList>
    </citation>
    <scope>NUCLEOTIDE SEQUENCE [LARGE SCALE GENOMIC DNA]</scope>
    <source>
        <strain evidence="3 4">DSM 44993</strain>
    </source>
</reference>
<proteinExistence type="predicted"/>
<evidence type="ECO:0000313" key="4">
    <source>
        <dbReference type="Proteomes" id="UP000198582"/>
    </source>
</evidence>
<dbReference type="OrthoDB" id="9786503at2"/>
<dbReference type="Pfam" id="PF13649">
    <property type="entry name" value="Methyltransf_25"/>
    <property type="match status" value="1"/>
</dbReference>
<dbReference type="Gene3D" id="3.40.50.150">
    <property type="entry name" value="Vaccinia Virus protein VP39"/>
    <property type="match status" value="1"/>
</dbReference>
<evidence type="ECO:0000313" key="3">
    <source>
        <dbReference type="EMBL" id="SEO64523.1"/>
    </source>
</evidence>
<dbReference type="RefSeq" id="WP_091612324.1">
    <property type="nucleotide sequence ID" value="NZ_FOEF01000001.1"/>
</dbReference>